<gene>
    <name evidence="6" type="primary">rplU</name>
    <name evidence="8" type="ORF">A2W60_02970</name>
</gene>
<comment type="function">
    <text evidence="6 7">This protein binds to 23S rRNA in the presence of protein L20.</text>
</comment>
<evidence type="ECO:0000256" key="6">
    <source>
        <dbReference type="HAMAP-Rule" id="MF_01363"/>
    </source>
</evidence>
<dbReference type="NCBIfam" id="TIGR00061">
    <property type="entry name" value="L21"/>
    <property type="match status" value="1"/>
</dbReference>
<evidence type="ECO:0000256" key="1">
    <source>
        <dbReference type="ARBA" id="ARBA00008563"/>
    </source>
</evidence>
<dbReference type="Pfam" id="PF00829">
    <property type="entry name" value="Ribosomal_L21p"/>
    <property type="match status" value="1"/>
</dbReference>
<dbReference type="SUPFAM" id="SSF141091">
    <property type="entry name" value="L21p-like"/>
    <property type="match status" value="1"/>
</dbReference>
<reference evidence="8 9" key="1">
    <citation type="journal article" date="2016" name="Nat. Commun.">
        <title>Thousands of microbial genomes shed light on interconnected biogeochemical processes in an aquifer system.</title>
        <authorList>
            <person name="Anantharaman K."/>
            <person name="Brown C.T."/>
            <person name="Hug L.A."/>
            <person name="Sharon I."/>
            <person name="Castelle C.J."/>
            <person name="Probst A.J."/>
            <person name="Thomas B.C."/>
            <person name="Singh A."/>
            <person name="Wilkins M.J."/>
            <person name="Karaoz U."/>
            <person name="Brodie E.L."/>
            <person name="Williams K.H."/>
            <person name="Hubbard S.S."/>
            <person name="Banfield J.F."/>
        </authorList>
    </citation>
    <scope>NUCLEOTIDE SEQUENCE [LARGE SCALE GENOMIC DNA]</scope>
</reference>
<proteinExistence type="inferred from homology"/>
<keyword evidence="4 6" id="KW-0689">Ribosomal protein</keyword>
<dbReference type="AlphaFoldDB" id="A0A1F5BI53"/>
<evidence type="ECO:0000256" key="7">
    <source>
        <dbReference type="RuleBase" id="RU000562"/>
    </source>
</evidence>
<protein>
    <recommendedName>
        <fullName evidence="6">Large ribosomal subunit protein bL21</fullName>
    </recommendedName>
</protein>
<evidence type="ECO:0000256" key="5">
    <source>
        <dbReference type="ARBA" id="ARBA00023274"/>
    </source>
</evidence>
<sequence>MPSNTTFAVIKTGGKQYKVSPKDKIKIEKLDKPEGEEVVFDDVLLVSENGNVKIGNPLVEGAKVTAKILKQGKGEKLVVFKYKAKKRYKKKIGHRQRFTEAEITAIK</sequence>
<dbReference type="InterPro" id="IPR001787">
    <property type="entry name" value="Ribosomal_bL21"/>
</dbReference>
<comment type="subunit">
    <text evidence="6">Part of the 50S ribosomal subunit. Contacts protein L20.</text>
</comment>
<dbReference type="GO" id="GO:0005737">
    <property type="term" value="C:cytoplasm"/>
    <property type="evidence" value="ECO:0007669"/>
    <property type="project" value="UniProtKB-ARBA"/>
</dbReference>
<dbReference type="GO" id="GO:0005840">
    <property type="term" value="C:ribosome"/>
    <property type="evidence" value="ECO:0007669"/>
    <property type="project" value="UniProtKB-KW"/>
</dbReference>
<evidence type="ECO:0000256" key="4">
    <source>
        <dbReference type="ARBA" id="ARBA00022980"/>
    </source>
</evidence>
<organism evidence="8 9">
    <name type="scientific">Candidatus Azambacteria bacterium RIFCSPHIGHO2_02_46_12</name>
    <dbReference type="NCBI Taxonomy" id="1797295"/>
    <lineage>
        <taxon>Bacteria</taxon>
        <taxon>Candidatus Azamiibacteriota</taxon>
    </lineage>
</organism>
<evidence type="ECO:0000313" key="9">
    <source>
        <dbReference type="Proteomes" id="UP000179184"/>
    </source>
</evidence>
<evidence type="ECO:0000256" key="2">
    <source>
        <dbReference type="ARBA" id="ARBA00022730"/>
    </source>
</evidence>
<comment type="similarity">
    <text evidence="1 6 7">Belongs to the bacterial ribosomal protein bL21 family.</text>
</comment>
<dbReference type="GO" id="GO:1990904">
    <property type="term" value="C:ribonucleoprotein complex"/>
    <property type="evidence" value="ECO:0007669"/>
    <property type="project" value="UniProtKB-KW"/>
</dbReference>
<evidence type="ECO:0000256" key="3">
    <source>
        <dbReference type="ARBA" id="ARBA00022884"/>
    </source>
</evidence>
<keyword evidence="2 6" id="KW-0699">rRNA-binding</keyword>
<dbReference type="HAMAP" id="MF_01363">
    <property type="entry name" value="Ribosomal_bL21"/>
    <property type="match status" value="1"/>
</dbReference>
<dbReference type="PANTHER" id="PTHR21349">
    <property type="entry name" value="50S RIBOSOMAL PROTEIN L21"/>
    <property type="match status" value="1"/>
</dbReference>
<dbReference type="EMBL" id="MEYN01000029">
    <property type="protein sequence ID" value="OGD30267.1"/>
    <property type="molecule type" value="Genomic_DNA"/>
</dbReference>
<dbReference type="GO" id="GO:0019843">
    <property type="term" value="F:rRNA binding"/>
    <property type="evidence" value="ECO:0007669"/>
    <property type="project" value="UniProtKB-UniRule"/>
</dbReference>
<dbReference type="InterPro" id="IPR036164">
    <property type="entry name" value="bL21-like_sf"/>
</dbReference>
<comment type="caution">
    <text evidence="8">The sequence shown here is derived from an EMBL/GenBank/DDBJ whole genome shotgun (WGS) entry which is preliminary data.</text>
</comment>
<dbReference type="PROSITE" id="PS01169">
    <property type="entry name" value="RIBOSOMAL_L21"/>
    <property type="match status" value="1"/>
</dbReference>
<keyword evidence="3 6" id="KW-0694">RNA-binding</keyword>
<dbReference type="GO" id="GO:0006412">
    <property type="term" value="P:translation"/>
    <property type="evidence" value="ECO:0007669"/>
    <property type="project" value="UniProtKB-UniRule"/>
</dbReference>
<accession>A0A1F5BI53</accession>
<keyword evidence="5 6" id="KW-0687">Ribonucleoprotein</keyword>
<name>A0A1F5BI53_9BACT</name>
<dbReference type="Proteomes" id="UP000179184">
    <property type="component" value="Unassembled WGS sequence"/>
</dbReference>
<dbReference type="InterPro" id="IPR018258">
    <property type="entry name" value="Ribosomal_bL21_CS"/>
</dbReference>
<dbReference type="InterPro" id="IPR028909">
    <property type="entry name" value="bL21-like"/>
</dbReference>
<dbReference type="PANTHER" id="PTHR21349:SF0">
    <property type="entry name" value="LARGE RIBOSOMAL SUBUNIT PROTEIN BL21M"/>
    <property type="match status" value="1"/>
</dbReference>
<evidence type="ECO:0000313" key="8">
    <source>
        <dbReference type="EMBL" id="OGD30267.1"/>
    </source>
</evidence>
<dbReference type="GO" id="GO:0003735">
    <property type="term" value="F:structural constituent of ribosome"/>
    <property type="evidence" value="ECO:0007669"/>
    <property type="project" value="InterPro"/>
</dbReference>